<evidence type="ECO:0000313" key="9">
    <source>
        <dbReference type="EMBL" id="MCG5030028.1"/>
    </source>
</evidence>
<dbReference type="InterPro" id="IPR038770">
    <property type="entry name" value="Na+/solute_symporter_sf"/>
</dbReference>
<feature type="transmembrane region" description="Helical" evidence="8">
    <location>
        <begin position="101"/>
        <end position="124"/>
    </location>
</feature>
<feature type="transmembrane region" description="Helical" evidence="8">
    <location>
        <begin position="6"/>
        <end position="26"/>
    </location>
</feature>
<evidence type="ECO:0000256" key="8">
    <source>
        <dbReference type="SAM" id="Phobius"/>
    </source>
</evidence>
<feature type="transmembrane region" description="Helical" evidence="8">
    <location>
        <begin position="205"/>
        <end position="225"/>
    </location>
</feature>
<dbReference type="EMBL" id="JAKNCT010000001">
    <property type="protein sequence ID" value="MCG5030028.1"/>
    <property type="molecule type" value="Genomic_DNA"/>
</dbReference>
<feature type="transmembrane region" description="Helical" evidence="8">
    <location>
        <begin position="237"/>
        <end position="259"/>
    </location>
</feature>
<keyword evidence="5 8" id="KW-0812">Transmembrane</keyword>
<keyword evidence="7 8" id="KW-0472">Membrane</keyword>
<feature type="transmembrane region" description="Helical" evidence="8">
    <location>
        <begin position="171"/>
        <end position="193"/>
    </location>
</feature>
<gene>
    <name evidence="9" type="ORF">MAF45_00970</name>
</gene>
<keyword evidence="4" id="KW-1003">Cell membrane</keyword>
<protein>
    <submittedName>
        <fullName evidence="9">AEC family transporter</fullName>
    </submittedName>
</protein>
<evidence type="ECO:0000256" key="4">
    <source>
        <dbReference type="ARBA" id="ARBA00022475"/>
    </source>
</evidence>
<evidence type="ECO:0000256" key="1">
    <source>
        <dbReference type="ARBA" id="ARBA00004651"/>
    </source>
</evidence>
<comment type="caution">
    <text evidence="9">The sequence shown here is derived from an EMBL/GenBank/DDBJ whole genome shotgun (WGS) entry which is preliminary data.</text>
</comment>
<feature type="transmembrane region" description="Helical" evidence="8">
    <location>
        <begin position="294"/>
        <end position="320"/>
    </location>
</feature>
<dbReference type="PANTHER" id="PTHR36838">
    <property type="entry name" value="AUXIN EFFLUX CARRIER FAMILY PROTEIN"/>
    <property type="match status" value="1"/>
</dbReference>
<evidence type="ECO:0000256" key="7">
    <source>
        <dbReference type="ARBA" id="ARBA00023136"/>
    </source>
</evidence>
<feature type="transmembrane region" description="Helical" evidence="8">
    <location>
        <begin position="130"/>
        <end position="150"/>
    </location>
</feature>
<comment type="similarity">
    <text evidence="2">Belongs to the auxin efflux carrier (TC 2.A.69) family.</text>
</comment>
<evidence type="ECO:0000256" key="3">
    <source>
        <dbReference type="ARBA" id="ARBA00022448"/>
    </source>
</evidence>
<dbReference type="RefSeq" id="WP_237977684.1">
    <property type="nucleotide sequence ID" value="NZ_JAKNCT010000001.1"/>
</dbReference>
<dbReference type="InterPro" id="IPR004776">
    <property type="entry name" value="Mem_transp_PIN-like"/>
</dbReference>
<dbReference type="Pfam" id="PF03547">
    <property type="entry name" value="Mem_trans"/>
    <property type="match status" value="1"/>
</dbReference>
<dbReference type="Proteomes" id="UP001297600">
    <property type="component" value="Unassembled WGS sequence"/>
</dbReference>
<dbReference type="Gene3D" id="1.20.1530.20">
    <property type="match status" value="1"/>
</dbReference>
<name>A0ABS9MN32_9BURK</name>
<organism evidence="9 10">
    <name type="scientific">Mesosutterella porci</name>
    <dbReference type="NCBI Taxonomy" id="2915351"/>
    <lineage>
        <taxon>Bacteria</taxon>
        <taxon>Pseudomonadati</taxon>
        <taxon>Pseudomonadota</taxon>
        <taxon>Betaproteobacteria</taxon>
        <taxon>Burkholderiales</taxon>
        <taxon>Sutterellaceae</taxon>
        <taxon>Mesosutterella</taxon>
    </lineage>
</organism>
<dbReference type="PANTHER" id="PTHR36838:SF1">
    <property type="entry name" value="SLR1864 PROTEIN"/>
    <property type="match status" value="1"/>
</dbReference>
<comment type="subcellular location">
    <subcellularLocation>
        <location evidence="1">Cell membrane</location>
        <topology evidence="1">Multi-pass membrane protein</topology>
    </subcellularLocation>
</comment>
<evidence type="ECO:0000256" key="6">
    <source>
        <dbReference type="ARBA" id="ARBA00022989"/>
    </source>
</evidence>
<evidence type="ECO:0000256" key="2">
    <source>
        <dbReference type="ARBA" id="ARBA00010145"/>
    </source>
</evidence>
<evidence type="ECO:0000256" key="5">
    <source>
        <dbReference type="ARBA" id="ARBA00022692"/>
    </source>
</evidence>
<accession>A0ABS9MN32</accession>
<sequence>MLEAFLQAVTAVFILGCVAGIGYYSASQGWYDESGKKLVSKIVGLTIPFYLFSTITSRFTHSELLDLLGITGVPFLAFAVYIAVSALICRLGLVRKEWQGTFIAQFSGASLLFVGIPVTLAMIGEKGIPYLLVYFIPNVIFIWTIGLYCIQLDGVTKRGGARPKLFSVKSLKMIFTKPLIGFLLGAAVVLIGLTVPRPIAVATKMIGQISSPLALVFIGITIYQIGFKRFAHLPREVWLILLGINVIKPLIMFFLTQAFDMDTLARQMMVIASTMPVSPMTGVLAKLHDGPAEFASASVGTSVSALVFTLPLIMMAVSFIR</sequence>
<keyword evidence="3" id="KW-0813">Transport</keyword>
<feature type="transmembrane region" description="Helical" evidence="8">
    <location>
        <begin position="67"/>
        <end position="89"/>
    </location>
</feature>
<proteinExistence type="inferred from homology"/>
<keyword evidence="6 8" id="KW-1133">Transmembrane helix</keyword>
<feature type="transmembrane region" description="Helical" evidence="8">
    <location>
        <begin position="38"/>
        <end position="55"/>
    </location>
</feature>
<evidence type="ECO:0000313" key="10">
    <source>
        <dbReference type="Proteomes" id="UP001297600"/>
    </source>
</evidence>
<keyword evidence="10" id="KW-1185">Reference proteome</keyword>
<reference evidence="9 10" key="1">
    <citation type="submission" date="2022-02" db="EMBL/GenBank/DDBJ databases">
        <title>Mesosutterella porci, a novel member of the family Sutterellaceae from pig feces.</title>
        <authorList>
            <person name="Wylensek D."/>
            <person name="Clavel T."/>
        </authorList>
    </citation>
    <scope>NUCLEOTIDE SEQUENCE [LARGE SCALE GENOMIC DNA]</scope>
    <source>
        <strain evidence="10">oilRF-744-wt-GAM-9</strain>
    </source>
</reference>